<evidence type="ECO:0000313" key="4">
    <source>
        <dbReference type="EMBL" id="VFU07059.1"/>
    </source>
</evidence>
<gene>
    <name evidence="4" type="ORF">MTUNDRAET4_0166</name>
</gene>
<reference evidence="4 5" key="1">
    <citation type="submission" date="2019-03" db="EMBL/GenBank/DDBJ databases">
        <authorList>
            <person name="Kox A.R. M."/>
        </authorList>
    </citation>
    <scope>NUCLEOTIDE SEQUENCE [LARGE SCALE GENOMIC DNA]</scope>
    <source>
        <strain evidence="4">MTUNDRAET4 annotated genome</strain>
    </source>
</reference>
<keyword evidence="2" id="KW-1133">Transmembrane helix</keyword>
<evidence type="ECO:0000256" key="1">
    <source>
        <dbReference type="SAM" id="Coils"/>
    </source>
</evidence>
<dbReference type="InterPro" id="IPR003593">
    <property type="entry name" value="AAA+_ATPase"/>
</dbReference>
<dbReference type="EMBL" id="LR536450">
    <property type="protein sequence ID" value="VFU07059.1"/>
    <property type="molecule type" value="Genomic_DNA"/>
</dbReference>
<keyword evidence="2" id="KW-0812">Transmembrane</keyword>
<dbReference type="SUPFAM" id="SSF52540">
    <property type="entry name" value="P-loop containing nucleoside triphosphate hydrolases"/>
    <property type="match status" value="1"/>
</dbReference>
<proteinExistence type="predicted"/>
<evidence type="ECO:0000259" key="3">
    <source>
        <dbReference type="SMART" id="SM00382"/>
    </source>
</evidence>
<evidence type="ECO:0000256" key="2">
    <source>
        <dbReference type="SAM" id="Phobius"/>
    </source>
</evidence>
<feature type="coiled-coil region" evidence="1">
    <location>
        <begin position="192"/>
        <end position="229"/>
    </location>
</feature>
<dbReference type="KEGG" id="mtun:MTUNDRAET4_0166"/>
<dbReference type="SMART" id="SM00382">
    <property type="entry name" value="AAA"/>
    <property type="match status" value="1"/>
</dbReference>
<accession>A0A4V6IM58</accession>
<feature type="transmembrane region" description="Helical" evidence="2">
    <location>
        <begin position="343"/>
        <end position="363"/>
    </location>
</feature>
<keyword evidence="2" id="KW-0472">Membrane</keyword>
<organism evidence="4 5">
    <name type="scientific">Methylocella tundrae</name>
    <dbReference type="NCBI Taxonomy" id="227605"/>
    <lineage>
        <taxon>Bacteria</taxon>
        <taxon>Pseudomonadati</taxon>
        <taxon>Pseudomonadota</taxon>
        <taxon>Alphaproteobacteria</taxon>
        <taxon>Hyphomicrobiales</taxon>
        <taxon>Beijerinckiaceae</taxon>
        <taxon>Methylocella</taxon>
    </lineage>
</organism>
<dbReference type="InterPro" id="IPR027417">
    <property type="entry name" value="P-loop_NTPase"/>
</dbReference>
<feature type="domain" description="AAA+ ATPase" evidence="3">
    <location>
        <begin position="103"/>
        <end position="504"/>
    </location>
</feature>
<dbReference type="AlphaFoldDB" id="A0A4V6IM58"/>
<name>A0A4V6IM58_METTU</name>
<dbReference type="Proteomes" id="UP000294360">
    <property type="component" value="Chromosome"/>
</dbReference>
<feature type="transmembrane region" description="Helical" evidence="2">
    <location>
        <begin position="299"/>
        <end position="317"/>
    </location>
</feature>
<keyword evidence="1" id="KW-0175">Coiled coil</keyword>
<protein>
    <recommendedName>
        <fullName evidence="3">AAA+ ATPase domain-containing protein</fullName>
    </recommendedName>
</protein>
<evidence type="ECO:0000313" key="5">
    <source>
        <dbReference type="Proteomes" id="UP000294360"/>
    </source>
</evidence>
<dbReference type="OrthoDB" id="8440080at2"/>
<sequence>MVYNNYASIRINALPDIGLRNLGTIIPGARGAEPAPAQGAARSVAKTAAAPALAAEAAPPAAEAPIFAADVADDPAALASDALGLDAPLNLLAELAAHRRTQTPLAIGLLGPSGCGKSVALNKLIHAIERLSAGAARVGSTPFLAKVLTLRVNAADLDGHPVPALASALYARLAIEAPNLAIEASQAARDPALAAREAFERLDAARRKLEAERRSLEEAETRRAKLAETVLYETPGSQVDAYASRRRNRIATTMARFGVAGDPLLGYKDMVRALADSQGVSRTGFALQAFWGLKGQSKLIVTAIVFALIGFGLGLAFDNQSTWLGWLRTQPQMAGATDWIEAHVGWLLTLRGAAFVAAALALLTNIWRGLRLIQLVFRGESLLKGDLFERRRESDAFFGHQTRRVQDFAAEVDRLSRHAAEAERRAGGLHSANPALAEPSPFQTDVLKQQAQRFIAAVGALVQKRGAAQGRSAETPQRIVVAIDNLDLLPTSRARDVLVHVRNLLGPGYVSLISTDPLRFGAGSPDDALDLDKWIQAPFQVGEISARQDYSAQIRAIIGGGAPDARESKQPATLPDAARSVLDEPLTDDEAQLLTALAPLAGPSARAVKRFVNLYRLLRGEWRDRPEERGALAFMLALDAGGSPSDVEAVKTALLAPGGDAAFDHYKVGPRLASALLALGSAQGRPSIDALRRAAAAVRAFSFHPADRTEASRSLQTSWSDQS</sequence>